<feature type="transmembrane region" description="Helical" evidence="2">
    <location>
        <begin position="63"/>
        <end position="83"/>
    </location>
</feature>
<keyword evidence="5" id="KW-1185">Reference proteome</keyword>
<accession>A0ABP7HW42</accession>
<comment type="caution">
    <text evidence="4">The sequence shown here is derived from an EMBL/GenBank/DDBJ whole genome shotgun (WGS) entry which is preliminary data.</text>
</comment>
<feature type="domain" description="Low molecular weight protein antigen 6 PH" evidence="3">
    <location>
        <begin position="85"/>
        <end position="154"/>
    </location>
</feature>
<evidence type="ECO:0000313" key="5">
    <source>
        <dbReference type="Proteomes" id="UP001500888"/>
    </source>
</evidence>
<evidence type="ECO:0000259" key="3">
    <source>
        <dbReference type="Pfam" id="PF10756"/>
    </source>
</evidence>
<organism evidence="4 5">
    <name type="scientific">Sphaerisporangium flaviroseum</name>
    <dbReference type="NCBI Taxonomy" id="509199"/>
    <lineage>
        <taxon>Bacteria</taxon>
        <taxon>Bacillati</taxon>
        <taxon>Actinomycetota</taxon>
        <taxon>Actinomycetes</taxon>
        <taxon>Streptosporangiales</taxon>
        <taxon>Streptosporangiaceae</taxon>
        <taxon>Sphaerisporangium</taxon>
    </lineage>
</organism>
<feature type="transmembrane region" description="Helical" evidence="2">
    <location>
        <begin position="37"/>
        <end position="57"/>
    </location>
</feature>
<dbReference type="Pfam" id="PF10756">
    <property type="entry name" value="bPH_6"/>
    <property type="match status" value="1"/>
</dbReference>
<evidence type="ECO:0000256" key="2">
    <source>
        <dbReference type="SAM" id="Phobius"/>
    </source>
</evidence>
<protein>
    <submittedName>
        <fullName evidence="4">PH domain-containing protein</fullName>
    </submittedName>
</protein>
<feature type="region of interest" description="Disordered" evidence="1">
    <location>
        <begin position="1"/>
        <end position="20"/>
    </location>
</feature>
<dbReference type="EMBL" id="BAAAZR010000003">
    <property type="protein sequence ID" value="GAA3802951.1"/>
    <property type="molecule type" value="Genomic_DNA"/>
</dbReference>
<gene>
    <name evidence="4" type="ORF">GCM10022226_23510</name>
</gene>
<keyword evidence="2" id="KW-1133">Transmembrane helix</keyword>
<evidence type="ECO:0000313" key="4">
    <source>
        <dbReference type="EMBL" id="GAA3802951.1"/>
    </source>
</evidence>
<evidence type="ECO:0000256" key="1">
    <source>
        <dbReference type="SAM" id="MobiDB-lite"/>
    </source>
</evidence>
<dbReference type="Proteomes" id="UP001500888">
    <property type="component" value="Unassembled WGS sequence"/>
</dbReference>
<proteinExistence type="predicted"/>
<sequence length="167" mass="18076">MRNCRADQPAASAGRAAVPDSDVPSLPITWRPRRARILAYGFAMVMIVGSIVLAVLLPPPFKLPDRIGLVAFGCLVAFILHLLGRLRVEADEGGITVVNAVRVHRYEWPEVLGVSLPEGEPWPKLDLADGSSVGAMGIQGTEKARSQKAVGELRALIHHYGEAPDRR</sequence>
<keyword evidence="2" id="KW-0472">Membrane</keyword>
<reference evidence="5" key="1">
    <citation type="journal article" date="2019" name="Int. J. Syst. Evol. Microbiol.">
        <title>The Global Catalogue of Microorganisms (GCM) 10K type strain sequencing project: providing services to taxonomists for standard genome sequencing and annotation.</title>
        <authorList>
            <consortium name="The Broad Institute Genomics Platform"/>
            <consortium name="The Broad Institute Genome Sequencing Center for Infectious Disease"/>
            <person name="Wu L."/>
            <person name="Ma J."/>
        </authorList>
    </citation>
    <scope>NUCLEOTIDE SEQUENCE [LARGE SCALE GENOMIC DNA]</scope>
    <source>
        <strain evidence="5">JCM 16908</strain>
    </source>
</reference>
<name>A0ABP7HW42_9ACTN</name>
<dbReference type="InterPro" id="IPR019692">
    <property type="entry name" value="CFP-6_PH"/>
</dbReference>
<keyword evidence="2" id="KW-0812">Transmembrane</keyword>